<evidence type="ECO:0000313" key="1">
    <source>
        <dbReference type="EMBL" id="KAJ3474162.1"/>
    </source>
</evidence>
<keyword evidence="2" id="KW-1185">Reference proteome</keyword>
<evidence type="ECO:0000313" key="2">
    <source>
        <dbReference type="Proteomes" id="UP001148737"/>
    </source>
</evidence>
<proteinExistence type="predicted"/>
<reference evidence="1" key="1">
    <citation type="submission" date="2022-07" db="EMBL/GenBank/DDBJ databases">
        <title>Genome Sequence of Lecanicillium saksenae.</title>
        <authorList>
            <person name="Buettner E."/>
        </authorList>
    </citation>
    <scope>NUCLEOTIDE SEQUENCE</scope>
    <source>
        <strain evidence="1">VT-O1</strain>
    </source>
</reference>
<sequence>MNYNVFLSVSLGAPRDHHSIFIEHGKDGYGTVVQVTGNIQTGMTFEVKTNNRPESLPEFFNKEPLGWVSSEDLNRVRRVCAAIPPPKKQFEGPKRLYPAEPLRRCQEWTKEAIEALVAQGILHVENRP</sequence>
<name>A0ACC1QG10_9HYPO</name>
<dbReference type="Proteomes" id="UP001148737">
    <property type="component" value="Unassembled WGS sequence"/>
</dbReference>
<comment type="caution">
    <text evidence="1">The sequence shown here is derived from an EMBL/GenBank/DDBJ whole genome shotgun (WGS) entry which is preliminary data.</text>
</comment>
<dbReference type="EMBL" id="JANAKD010002256">
    <property type="protein sequence ID" value="KAJ3474162.1"/>
    <property type="molecule type" value="Genomic_DNA"/>
</dbReference>
<accession>A0ACC1QG10</accession>
<organism evidence="1 2">
    <name type="scientific">Lecanicillium saksenae</name>
    <dbReference type="NCBI Taxonomy" id="468837"/>
    <lineage>
        <taxon>Eukaryota</taxon>
        <taxon>Fungi</taxon>
        <taxon>Dikarya</taxon>
        <taxon>Ascomycota</taxon>
        <taxon>Pezizomycotina</taxon>
        <taxon>Sordariomycetes</taxon>
        <taxon>Hypocreomycetidae</taxon>
        <taxon>Hypocreales</taxon>
        <taxon>Cordycipitaceae</taxon>
        <taxon>Lecanicillium</taxon>
    </lineage>
</organism>
<gene>
    <name evidence="1" type="ORF">NLG97_g9962</name>
</gene>
<protein>
    <submittedName>
        <fullName evidence="1">Uncharacterized protein</fullName>
    </submittedName>
</protein>